<dbReference type="GO" id="GO:0000981">
    <property type="term" value="F:DNA-binding transcription factor activity, RNA polymerase II-specific"/>
    <property type="evidence" value="ECO:0007669"/>
    <property type="project" value="TreeGrafter"/>
</dbReference>
<proteinExistence type="predicted"/>
<dbReference type="Gene3D" id="2.60.40.340">
    <property type="entry name" value="Rel homology domain (RHD), DNA-binding domain"/>
    <property type="match status" value="1"/>
</dbReference>
<dbReference type="PANTHER" id="PTHR24169:SF18">
    <property type="entry name" value="TRANSCRIPTION FACTOR RELB"/>
    <property type="match status" value="1"/>
</dbReference>
<organism evidence="3 4">
    <name type="scientific">Chiloscyllium punctatum</name>
    <name type="common">Brownbanded bambooshark</name>
    <name type="synonym">Hemiscyllium punctatum</name>
    <dbReference type="NCBI Taxonomy" id="137246"/>
    <lineage>
        <taxon>Eukaryota</taxon>
        <taxon>Metazoa</taxon>
        <taxon>Chordata</taxon>
        <taxon>Craniata</taxon>
        <taxon>Vertebrata</taxon>
        <taxon>Chondrichthyes</taxon>
        <taxon>Elasmobranchii</taxon>
        <taxon>Galeomorphii</taxon>
        <taxon>Galeoidea</taxon>
        <taxon>Orectolobiformes</taxon>
        <taxon>Hemiscylliidae</taxon>
        <taxon>Chiloscyllium</taxon>
    </lineage>
</organism>
<dbReference type="GO" id="GO:0005634">
    <property type="term" value="C:nucleus"/>
    <property type="evidence" value="ECO:0007669"/>
    <property type="project" value="TreeGrafter"/>
</dbReference>
<dbReference type="InterPro" id="IPR030492">
    <property type="entry name" value="RHD_CS"/>
</dbReference>
<dbReference type="Proteomes" id="UP000287033">
    <property type="component" value="Unassembled WGS sequence"/>
</dbReference>
<accession>A0A401SWP7</accession>
<dbReference type="AlphaFoldDB" id="A0A401SWP7"/>
<feature type="domain" description="RHD" evidence="2">
    <location>
        <begin position="222"/>
        <end position="395"/>
    </location>
</feature>
<comment type="caution">
    <text evidence="3">The sequence shown here is derived from an EMBL/GenBank/DDBJ whole genome shotgun (WGS) entry which is preliminary data.</text>
</comment>
<keyword evidence="4" id="KW-1185">Reference proteome</keyword>
<dbReference type="InterPro" id="IPR000451">
    <property type="entry name" value="NFkB/Dor"/>
</dbReference>
<dbReference type="PRINTS" id="PR00057">
    <property type="entry name" value="NFKBTNSCPFCT"/>
</dbReference>
<dbReference type="Pfam" id="PF16179">
    <property type="entry name" value="RHD_dimer"/>
    <property type="match status" value="1"/>
</dbReference>
<dbReference type="GO" id="GO:0038061">
    <property type="term" value="P:non-canonical NF-kappaB signal transduction"/>
    <property type="evidence" value="ECO:0007669"/>
    <property type="project" value="TreeGrafter"/>
</dbReference>
<dbReference type="InterPro" id="IPR032397">
    <property type="entry name" value="RHD_dimer"/>
</dbReference>
<feature type="compositionally biased region" description="Polar residues" evidence="1">
    <location>
        <begin position="130"/>
        <end position="159"/>
    </location>
</feature>
<evidence type="ECO:0000259" key="2">
    <source>
        <dbReference type="PROSITE" id="PS50254"/>
    </source>
</evidence>
<evidence type="ECO:0000313" key="4">
    <source>
        <dbReference type="Proteomes" id="UP000287033"/>
    </source>
</evidence>
<dbReference type="STRING" id="137246.A0A401SWP7"/>
<feature type="region of interest" description="Disordered" evidence="1">
    <location>
        <begin position="130"/>
        <end position="212"/>
    </location>
</feature>
<dbReference type="EMBL" id="BEZZ01000631">
    <property type="protein sequence ID" value="GCC34776.1"/>
    <property type="molecule type" value="Genomic_DNA"/>
</dbReference>
<dbReference type="SUPFAM" id="SSF49417">
    <property type="entry name" value="p53-like transcription factors"/>
    <property type="match status" value="1"/>
</dbReference>
<gene>
    <name evidence="3" type="ORF">chiPu_0013252</name>
</gene>
<dbReference type="GO" id="GO:0005737">
    <property type="term" value="C:cytoplasm"/>
    <property type="evidence" value="ECO:0007669"/>
    <property type="project" value="InterPro"/>
</dbReference>
<dbReference type="PROSITE" id="PS01204">
    <property type="entry name" value="REL_1"/>
    <property type="match status" value="1"/>
</dbReference>
<feature type="compositionally biased region" description="Basic and acidic residues" evidence="1">
    <location>
        <begin position="178"/>
        <end position="189"/>
    </location>
</feature>
<dbReference type="FunFam" id="2.60.40.10:FF:000046">
    <property type="entry name" value="Nuclear factor NF-kappa-B p105 subunit"/>
    <property type="match status" value="1"/>
</dbReference>
<dbReference type="InterPro" id="IPR013783">
    <property type="entry name" value="Ig-like_fold"/>
</dbReference>
<sequence length="708" mass="78776">MLTEPSHEQLAGRSALRGAFLSEDDPPPLIDVIRGLGFVTEAHRVACGCAGNLGATGSIQQDQNFDLNVLNEFILKDLEEGQSRNSVPCDFTNPHIGEIRNQLMNHIPEWAASPVELMPMDTCSPQLVSRGTGSPQLVSRGTGSPQLVSRGTGSPQLVSRGTGPPQLVSRGTGSPQLVRKDNQAQDTKRKMPYRGGRRVDPPSSRASSRHFGHPLSGVFVKEEMPKLVIVEQPKQRGMRFRYECEGRSAGSIPGENTTEQTKTLPTIQIQNWQGEVKVIISLVTKDEPYKPHPHSLVGKDCQNGICEVTVSPKCNMKASFANLGIQCMKKKEIGKALEHRLKLGIDPFNVGDSARCSEDVDMNVVRLCFQAFIQETNLALAPVLSDPIYDKKATNTSELRICRLNKDNGVCTGGEELFLLCDKVQKEDIAVVFSRGNWEAKGVFSQTDVHRQIAIVFKTPPYCDIDIQEPVTVRLQLYRPSDKEYSESFEFRYLPKLNDAYGVRSKCTRKIKFPSINTLMGSNLASSEPVTRLKNQASSFTQPDPPAIQMKQTIKNRDFQFPTNMDVGYNYQHEEDQLYLNPVTKPWNCYTQEDYATAVPYTDNSLEDLQDDPYSQCYMKDEPLDTTNYGYYSQLEELQKCREPEGVGATFDTNYNVLPPVEDLPMAPADGDLDNYMLNMDFANGSEELSTILGSSIAMPNEQPGSKG</sequence>
<evidence type="ECO:0000313" key="3">
    <source>
        <dbReference type="EMBL" id="GCC34776.1"/>
    </source>
</evidence>
<dbReference type="SUPFAM" id="SSF81296">
    <property type="entry name" value="E set domains"/>
    <property type="match status" value="1"/>
</dbReference>
<dbReference type="InterPro" id="IPR002909">
    <property type="entry name" value="IPT_dom"/>
</dbReference>
<dbReference type="Gene3D" id="2.60.40.10">
    <property type="entry name" value="Immunoglobulins"/>
    <property type="match status" value="1"/>
</dbReference>
<dbReference type="GO" id="GO:0045944">
    <property type="term" value="P:positive regulation of transcription by RNA polymerase II"/>
    <property type="evidence" value="ECO:0007669"/>
    <property type="project" value="TreeGrafter"/>
</dbReference>
<reference evidence="3 4" key="1">
    <citation type="journal article" date="2018" name="Nat. Ecol. Evol.">
        <title>Shark genomes provide insights into elasmobranch evolution and the origin of vertebrates.</title>
        <authorList>
            <person name="Hara Y"/>
            <person name="Yamaguchi K"/>
            <person name="Onimaru K"/>
            <person name="Kadota M"/>
            <person name="Koyanagi M"/>
            <person name="Keeley SD"/>
            <person name="Tatsumi K"/>
            <person name="Tanaka K"/>
            <person name="Motone F"/>
            <person name="Kageyama Y"/>
            <person name="Nozu R"/>
            <person name="Adachi N"/>
            <person name="Nishimura O"/>
            <person name="Nakagawa R"/>
            <person name="Tanegashima C"/>
            <person name="Kiyatake I"/>
            <person name="Matsumoto R"/>
            <person name="Murakumo K"/>
            <person name="Nishida K"/>
            <person name="Terakita A"/>
            <person name="Kuratani S"/>
            <person name="Sato K"/>
            <person name="Hyodo S Kuraku.S."/>
        </authorList>
    </citation>
    <scope>NUCLEOTIDE SEQUENCE [LARGE SCALE GENOMIC DNA]</scope>
</reference>
<dbReference type="CDD" id="cd07827">
    <property type="entry name" value="RHD-n"/>
    <property type="match status" value="1"/>
</dbReference>
<dbReference type="GO" id="GO:0033554">
    <property type="term" value="P:cellular response to stress"/>
    <property type="evidence" value="ECO:0007669"/>
    <property type="project" value="TreeGrafter"/>
</dbReference>
<dbReference type="PANTHER" id="PTHR24169">
    <property type="entry name" value="NUCLEAR FACTOR NF-KAPPA-B PROTEIN"/>
    <property type="match status" value="1"/>
</dbReference>
<dbReference type="GO" id="GO:0045087">
    <property type="term" value="P:innate immune response"/>
    <property type="evidence" value="ECO:0007669"/>
    <property type="project" value="TreeGrafter"/>
</dbReference>
<protein>
    <recommendedName>
        <fullName evidence="2">RHD domain-containing protein</fullName>
    </recommendedName>
</protein>
<dbReference type="PROSITE" id="PS50254">
    <property type="entry name" value="REL_2"/>
    <property type="match status" value="1"/>
</dbReference>
<name>A0A401SWP7_CHIPU</name>
<dbReference type="InterPro" id="IPR033926">
    <property type="entry name" value="IPT_NFkappaB"/>
</dbReference>
<dbReference type="GO" id="GO:0000978">
    <property type="term" value="F:RNA polymerase II cis-regulatory region sequence-specific DNA binding"/>
    <property type="evidence" value="ECO:0007669"/>
    <property type="project" value="TreeGrafter"/>
</dbReference>
<dbReference type="OMA" id="ICEVTVS"/>
<dbReference type="InterPro" id="IPR011539">
    <property type="entry name" value="RHD_DNA_bind_dom"/>
</dbReference>
<dbReference type="GO" id="GO:0007249">
    <property type="term" value="P:canonical NF-kappaB signal transduction"/>
    <property type="evidence" value="ECO:0007669"/>
    <property type="project" value="TreeGrafter"/>
</dbReference>
<dbReference type="SMART" id="SM00429">
    <property type="entry name" value="IPT"/>
    <property type="match status" value="1"/>
</dbReference>
<dbReference type="CDD" id="cd01177">
    <property type="entry name" value="IPT_NFkappaB"/>
    <property type="match status" value="1"/>
</dbReference>
<dbReference type="InterPro" id="IPR037059">
    <property type="entry name" value="RHD_DNA_bind_dom_sf"/>
</dbReference>
<dbReference type="GO" id="GO:0034097">
    <property type="term" value="P:response to cytokine"/>
    <property type="evidence" value="ECO:0007669"/>
    <property type="project" value="TreeGrafter"/>
</dbReference>
<dbReference type="InterPro" id="IPR008967">
    <property type="entry name" value="p53-like_TF_DNA-bd_sf"/>
</dbReference>
<dbReference type="Pfam" id="PF00554">
    <property type="entry name" value="RHD_DNA_bind"/>
    <property type="match status" value="1"/>
</dbReference>
<dbReference type="InterPro" id="IPR014756">
    <property type="entry name" value="Ig_E-set"/>
</dbReference>
<evidence type="ECO:0000256" key="1">
    <source>
        <dbReference type="SAM" id="MobiDB-lite"/>
    </source>
</evidence>
<dbReference type="OrthoDB" id="7881762at2759"/>
<dbReference type="GO" id="GO:0006954">
    <property type="term" value="P:inflammatory response"/>
    <property type="evidence" value="ECO:0007669"/>
    <property type="project" value="TreeGrafter"/>
</dbReference>